<dbReference type="InterPro" id="IPR027417">
    <property type="entry name" value="P-loop_NTPase"/>
</dbReference>
<dbReference type="Pfam" id="PF00437">
    <property type="entry name" value="T2SSE"/>
    <property type="match status" value="1"/>
</dbReference>
<dbReference type="Gene3D" id="3.30.450.380">
    <property type="match status" value="1"/>
</dbReference>
<sequence>MRVKGSADEDLIERVRTVLAATAGPVTPARVAAVLRAEGAVLGDAAVLEVTDVLRAEITGAGPLEPLLRGEGVTDVLVNGPAEVWLDRGDGPELTVVRFRDAAAVRRLAQRLASSAGRRLDDASPCVDARLASGVRFHAVLPPVAPDGPLISLRVPAGSAFSLDDLVECGSVPSGIAPWLTAVMRARMAFLVSGGTGTGKTTFLSALLGVADPRERIVVVEDSSELRPAHPHVVRLEGRRSNVEGVGLVGLDELVRQALRMRPDRIVVGEARGAELVDLLAALNTGHEGGCGTLHANSAQDVPARLEALGIAAGLGREAVHAQAGAALDVLVHLVRTRAGHRRLAEVDVLARSGAGWLEPRPAFTVMPDGSVIEGPGHGELGAKLAQRGCAP</sequence>
<comment type="caution">
    <text evidence="3">The sequence shown here is derived from an EMBL/GenBank/DDBJ whole genome shotgun (WGS) entry which is preliminary data.</text>
</comment>
<dbReference type="RefSeq" id="WP_163818539.1">
    <property type="nucleotide sequence ID" value="NZ_JAAGOB010000005.1"/>
</dbReference>
<dbReference type="EMBL" id="JAAGOB010000005">
    <property type="protein sequence ID" value="NED95755.1"/>
    <property type="molecule type" value="Genomic_DNA"/>
</dbReference>
<name>A0A6N9YLC3_9ACTN</name>
<evidence type="ECO:0000313" key="4">
    <source>
        <dbReference type="Proteomes" id="UP000469185"/>
    </source>
</evidence>
<proteinExistence type="inferred from homology"/>
<dbReference type="PANTHER" id="PTHR30486:SF6">
    <property type="entry name" value="TYPE IV PILUS RETRACTATION ATPASE PILT"/>
    <property type="match status" value="1"/>
</dbReference>
<dbReference type="GO" id="GO:0016887">
    <property type="term" value="F:ATP hydrolysis activity"/>
    <property type="evidence" value="ECO:0007669"/>
    <property type="project" value="InterPro"/>
</dbReference>
<dbReference type="Proteomes" id="UP000469185">
    <property type="component" value="Unassembled WGS sequence"/>
</dbReference>
<dbReference type="SUPFAM" id="SSF52540">
    <property type="entry name" value="P-loop containing nucleoside triphosphate hydrolases"/>
    <property type="match status" value="1"/>
</dbReference>
<dbReference type="InterPro" id="IPR022399">
    <property type="entry name" value="TadA-like_ATPase"/>
</dbReference>
<keyword evidence="4" id="KW-1185">Reference proteome</keyword>
<evidence type="ECO:0000259" key="2">
    <source>
        <dbReference type="Pfam" id="PF00437"/>
    </source>
</evidence>
<evidence type="ECO:0000313" key="3">
    <source>
        <dbReference type="EMBL" id="NED95755.1"/>
    </source>
</evidence>
<dbReference type="InterPro" id="IPR050921">
    <property type="entry name" value="T4SS_GSP_E_ATPase"/>
</dbReference>
<dbReference type="AlphaFoldDB" id="A0A6N9YLC3"/>
<evidence type="ECO:0000256" key="1">
    <source>
        <dbReference type="ARBA" id="ARBA00006611"/>
    </source>
</evidence>
<dbReference type="CDD" id="cd01130">
    <property type="entry name" value="VirB11-like_ATPase"/>
    <property type="match status" value="1"/>
</dbReference>
<dbReference type="Gene3D" id="3.40.50.300">
    <property type="entry name" value="P-loop containing nucleotide triphosphate hydrolases"/>
    <property type="match status" value="1"/>
</dbReference>
<comment type="similarity">
    <text evidence="1">Belongs to the GSP E family.</text>
</comment>
<feature type="domain" description="Bacterial type II secretion system protein E" evidence="2">
    <location>
        <begin position="59"/>
        <end position="338"/>
    </location>
</feature>
<dbReference type="NCBIfam" id="TIGR03819">
    <property type="entry name" value="heli_sec_ATPase"/>
    <property type="match status" value="1"/>
</dbReference>
<dbReference type="PANTHER" id="PTHR30486">
    <property type="entry name" value="TWITCHING MOTILITY PROTEIN PILT"/>
    <property type="match status" value="1"/>
</dbReference>
<protein>
    <submittedName>
        <fullName evidence="3">TadA family conjugal transfer-associated ATPase</fullName>
    </submittedName>
</protein>
<accession>A0A6N9YLC3</accession>
<gene>
    <name evidence="3" type="ORF">G1H11_10565</name>
</gene>
<reference evidence="3 4" key="1">
    <citation type="submission" date="2020-02" db="EMBL/GenBank/DDBJ databases">
        <authorList>
            <person name="Li X.-J."/>
            <person name="Feng X.-M."/>
        </authorList>
    </citation>
    <scope>NUCLEOTIDE SEQUENCE [LARGE SCALE GENOMIC DNA]</scope>
    <source>
        <strain evidence="3 4">CGMCC 4.7225</strain>
    </source>
</reference>
<organism evidence="3 4">
    <name type="scientific">Phytoactinopolyspora alkaliphila</name>
    <dbReference type="NCBI Taxonomy" id="1783498"/>
    <lineage>
        <taxon>Bacteria</taxon>
        <taxon>Bacillati</taxon>
        <taxon>Actinomycetota</taxon>
        <taxon>Actinomycetes</taxon>
        <taxon>Jiangellales</taxon>
        <taxon>Jiangellaceae</taxon>
        <taxon>Phytoactinopolyspora</taxon>
    </lineage>
</organism>
<dbReference type="InterPro" id="IPR001482">
    <property type="entry name" value="T2SS/T4SS_dom"/>
</dbReference>